<organism evidence="1 2">
    <name type="scientific">Myroides guanonis</name>
    <dbReference type="NCBI Taxonomy" id="1150112"/>
    <lineage>
        <taxon>Bacteria</taxon>
        <taxon>Pseudomonadati</taxon>
        <taxon>Bacteroidota</taxon>
        <taxon>Flavobacteriia</taxon>
        <taxon>Flavobacteriales</taxon>
        <taxon>Flavobacteriaceae</taxon>
        <taxon>Myroides</taxon>
    </lineage>
</organism>
<dbReference type="GO" id="GO:0003677">
    <property type="term" value="F:DNA binding"/>
    <property type="evidence" value="ECO:0007669"/>
    <property type="project" value="UniProtKB-KW"/>
</dbReference>
<keyword evidence="1" id="KW-0238">DNA-binding</keyword>
<name>A0A1I3T536_9FLAO</name>
<dbReference type="SUPFAM" id="SSF52172">
    <property type="entry name" value="CheY-like"/>
    <property type="match status" value="1"/>
</dbReference>
<dbReference type="Proteomes" id="UP000243887">
    <property type="component" value="Unassembled WGS sequence"/>
</dbReference>
<evidence type="ECO:0000313" key="1">
    <source>
        <dbReference type="EMBL" id="SFJ65339.1"/>
    </source>
</evidence>
<gene>
    <name evidence="1" type="ORF">SAMN04487893_11255</name>
</gene>
<dbReference type="OrthoDB" id="651456at2"/>
<dbReference type="Gene3D" id="3.40.50.2300">
    <property type="match status" value="1"/>
</dbReference>
<evidence type="ECO:0000313" key="2">
    <source>
        <dbReference type="Proteomes" id="UP000243887"/>
    </source>
</evidence>
<dbReference type="RefSeq" id="WP_090679940.1">
    <property type="nucleotide sequence ID" value="NZ_FORU01000012.1"/>
</dbReference>
<dbReference type="AlphaFoldDB" id="A0A1I3T536"/>
<dbReference type="CDD" id="cd00156">
    <property type="entry name" value="REC"/>
    <property type="match status" value="1"/>
</dbReference>
<dbReference type="InterPro" id="IPR011006">
    <property type="entry name" value="CheY-like_superfamily"/>
</dbReference>
<dbReference type="EMBL" id="FORU01000012">
    <property type="protein sequence ID" value="SFJ65339.1"/>
    <property type="molecule type" value="Genomic_DNA"/>
</dbReference>
<proteinExistence type="predicted"/>
<reference evidence="2" key="1">
    <citation type="submission" date="2016-10" db="EMBL/GenBank/DDBJ databases">
        <authorList>
            <person name="Varghese N."/>
            <person name="Submissions S."/>
        </authorList>
    </citation>
    <scope>NUCLEOTIDE SEQUENCE [LARGE SCALE GENOMIC DNA]</scope>
    <source>
        <strain evidence="2">DSM 26542</strain>
    </source>
</reference>
<accession>A0A1I3T536</accession>
<protein>
    <submittedName>
        <fullName evidence="1">DNA-binding response regulator, NarL/FixJ family, contains REC and HTH domains</fullName>
    </submittedName>
</protein>
<dbReference type="STRING" id="1150112.SAMN04487893_11255"/>
<sequence length="218" mass="24795">MNILVVDDHPLTVEGYIFSLTQHLKKEGTLLFHRANDCESAFLQIRNALESNKPFDLAIVDYGLPEYEARDWKNGGHIISYIKEMMPDCKTMILTAHTEVLLVYNIIKNVRPHGLAIKNDVTPSNLPDMICEILDGNYFLSPLVKQCHGEVLKKELMFDDNNRLILLYLSKGYRMSDLEEHIPLAAITIRKRIAKMKATFGVSDASALIQEAFKQGFV</sequence>
<keyword evidence="2" id="KW-1185">Reference proteome</keyword>